<feature type="region of interest" description="Disordered" evidence="1">
    <location>
        <begin position="1"/>
        <end position="176"/>
    </location>
</feature>
<feature type="compositionally biased region" description="Basic and acidic residues" evidence="1">
    <location>
        <begin position="241"/>
        <end position="250"/>
    </location>
</feature>
<feature type="compositionally biased region" description="Basic and acidic residues" evidence="1">
    <location>
        <begin position="97"/>
        <end position="106"/>
    </location>
</feature>
<feature type="compositionally biased region" description="Basic and acidic residues" evidence="1">
    <location>
        <begin position="1"/>
        <end position="10"/>
    </location>
</feature>
<feature type="compositionally biased region" description="Basic residues" evidence="1">
    <location>
        <begin position="156"/>
        <end position="167"/>
    </location>
</feature>
<proteinExistence type="predicted"/>
<dbReference type="AlphaFoldDB" id="A0A6J4VHC1"/>
<evidence type="ECO:0000256" key="1">
    <source>
        <dbReference type="SAM" id="MobiDB-lite"/>
    </source>
</evidence>
<accession>A0A6J4VHC1</accession>
<feature type="compositionally biased region" description="Low complexity" evidence="1">
    <location>
        <begin position="356"/>
        <end position="379"/>
    </location>
</feature>
<feature type="non-terminal residue" evidence="2">
    <location>
        <position position="1"/>
    </location>
</feature>
<organism evidence="2">
    <name type="scientific">uncultured Thermomicrobiales bacterium</name>
    <dbReference type="NCBI Taxonomy" id="1645740"/>
    <lineage>
        <taxon>Bacteria</taxon>
        <taxon>Pseudomonadati</taxon>
        <taxon>Thermomicrobiota</taxon>
        <taxon>Thermomicrobia</taxon>
        <taxon>Thermomicrobiales</taxon>
        <taxon>environmental samples</taxon>
    </lineage>
</organism>
<reference evidence="2" key="1">
    <citation type="submission" date="2020-02" db="EMBL/GenBank/DDBJ databases">
        <authorList>
            <person name="Meier V. D."/>
        </authorList>
    </citation>
    <scope>NUCLEOTIDE SEQUENCE</scope>
    <source>
        <strain evidence="2">AVDCRST_MAG19</strain>
    </source>
</reference>
<feature type="region of interest" description="Disordered" evidence="1">
    <location>
        <begin position="199"/>
        <end position="452"/>
    </location>
</feature>
<feature type="compositionally biased region" description="Gly residues" evidence="1">
    <location>
        <begin position="126"/>
        <end position="145"/>
    </location>
</feature>
<dbReference type="EMBL" id="CADCWL010000159">
    <property type="protein sequence ID" value="CAA9573639.1"/>
    <property type="molecule type" value="Genomic_DNA"/>
</dbReference>
<sequence length="452" mass="47923">ERRADRRPGPRGDAAALFPARRPEAGHRPWPLGAGGGGGPGPDRRAGRRGAAAGADDADLVRQPGHHRLHPDPGRRLQCPESEPADQLPGAGGGDNRPPRQVRDGGDGSGSVGRPRLDGRPVRAGVRGGRLGAAGGEPAAGGGAGRLFCRDDRGRDLRRRRGRRTLRRPLVQQRPRPLLPQGLARRRWLDAAEDLRRAAAAGDPAPDAGDRRLHLPGGAARGRRHHVPRVPLGARRRCARRGRDERDPRRGAGPGGAAAAGRLRLRRQNLPGVDPHPGSSRRRREHLRPGEGGLPPLVDDGDDRAGRRGLGRQGPLGRDHAPVQGRSPTGPGLPWDLEHRDLRLLRAGRGGGGGDPVPDVPGAADAALPRQRQPAGPLGRPRRAGGGGQVPLRRHPPLRLRGAEAASRYPVLQPDVGRVAPTELRRGDDARQGAGAGDCRHGQRDRDAARAV</sequence>
<name>A0A6J4VHC1_9BACT</name>
<protein>
    <submittedName>
        <fullName evidence="2">Maltose/maltodextrin ABC transporter, substrate binding periplasmic protein MalE</fullName>
    </submittedName>
</protein>
<gene>
    <name evidence="2" type="ORF">AVDCRST_MAG19-3073</name>
</gene>
<feature type="non-terminal residue" evidence="2">
    <location>
        <position position="452"/>
    </location>
</feature>
<feature type="compositionally biased region" description="Basic residues" evidence="1">
    <location>
        <begin position="221"/>
        <end position="240"/>
    </location>
</feature>
<feature type="compositionally biased region" description="Basic and acidic residues" evidence="1">
    <location>
        <begin position="438"/>
        <end position="452"/>
    </location>
</feature>
<evidence type="ECO:0000313" key="2">
    <source>
        <dbReference type="EMBL" id="CAA9573639.1"/>
    </source>
</evidence>